<dbReference type="SUPFAM" id="SSF52540">
    <property type="entry name" value="P-loop containing nucleoside triphosphate hydrolases"/>
    <property type="match status" value="1"/>
</dbReference>
<protein>
    <recommendedName>
        <fullName evidence="3">Sulfotransferase domain protein</fullName>
    </recommendedName>
</protein>
<proteinExistence type="predicted"/>
<evidence type="ECO:0008006" key="3">
    <source>
        <dbReference type="Google" id="ProtNLM"/>
    </source>
</evidence>
<evidence type="ECO:0000313" key="1">
    <source>
        <dbReference type="EMBL" id="AKJ64447.1"/>
    </source>
</evidence>
<keyword evidence="2" id="KW-1185">Reference proteome</keyword>
<dbReference type="Gene3D" id="3.40.50.300">
    <property type="entry name" value="P-loop containing nucleotide triphosphate hydrolases"/>
    <property type="match status" value="1"/>
</dbReference>
<organism evidence="1 2">
    <name type="scientific">Kiritimatiella glycovorans</name>
    <dbReference type="NCBI Taxonomy" id="1307763"/>
    <lineage>
        <taxon>Bacteria</taxon>
        <taxon>Pseudomonadati</taxon>
        <taxon>Kiritimatiellota</taxon>
        <taxon>Kiritimatiellia</taxon>
        <taxon>Kiritimatiellales</taxon>
        <taxon>Kiritimatiellaceae</taxon>
        <taxon>Kiritimatiella</taxon>
    </lineage>
</organism>
<gene>
    <name evidence="1" type="ORF">L21SP4_01199</name>
</gene>
<dbReference type="AlphaFoldDB" id="A0A0G3EGB4"/>
<dbReference type="EMBL" id="CP010904">
    <property type="protein sequence ID" value="AKJ64447.1"/>
    <property type="molecule type" value="Genomic_DNA"/>
</dbReference>
<dbReference type="Proteomes" id="UP000035268">
    <property type="component" value="Chromosome"/>
</dbReference>
<name>A0A0G3EGB4_9BACT</name>
<sequence>MKTLLHVGYPKCASTYLQKIVFPKAGAYSNIAFAPADEKGEPLRRDFDPDRFRSLVHRHRVDDLSEPERLVVSCEDWCDHLTAPFVDNFFAYNGLDRARFEFSNQRIANNLKTAFPDASVIVVLRDPIEWCRSRYKSLFRGGRVDAPFERYLHPLTETYDTAVERWRSLFGAERVLVIPYELIRADRQAFVDRITEFIRPGLRVDAPDRRVNAAPDLAREVFFERKTKRLRRALRSRRMGWLYAPARAALTVAARPALRRTWGDAPFEVPFDPARVPETMKAFAEADRKVERMTGLDLKALGYP</sequence>
<dbReference type="KEGG" id="vbl:L21SP4_01199"/>
<accession>A0A0G3EGB4</accession>
<dbReference type="RefSeq" id="WP_052881777.1">
    <property type="nucleotide sequence ID" value="NZ_CP010904.1"/>
</dbReference>
<dbReference type="STRING" id="1307763.L21SP4_01199"/>
<dbReference type="OrthoDB" id="7540582at2"/>
<evidence type="ECO:0000313" key="2">
    <source>
        <dbReference type="Proteomes" id="UP000035268"/>
    </source>
</evidence>
<reference evidence="1 2" key="2">
    <citation type="journal article" date="2016" name="ISME J.">
        <title>Characterization of the first cultured representative of Verrucomicrobia subdivision 5 indicates the proposal of a novel phylum.</title>
        <authorList>
            <person name="Spring S."/>
            <person name="Bunk B."/>
            <person name="Sproer C."/>
            <person name="Schumann P."/>
            <person name="Rohde M."/>
            <person name="Tindall B.J."/>
            <person name="Klenk H.P."/>
        </authorList>
    </citation>
    <scope>NUCLEOTIDE SEQUENCE [LARGE SCALE GENOMIC DNA]</scope>
    <source>
        <strain evidence="1 2">L21-Fru-AB</strain>
    </source>
</reference>
<reference evidence="2" key="1">
    <citation type="submission" date="2015-02" db="EMBL/GenBank/DDBJ databases">
        <title>Description and complete genome sequence of the first cultured representative of the subdivision 5 of the Verrucomicrobia phylum.</title>
        <authorList>
            <person name="Spring S."/>
            <person name="Bunk B."/>
            <person name="Sproer C."/>
            <person name="Klenk H.-P."/>
        </authorList>
    </citation>
    <scope>NUCLEOTIDE SEQUENCE [LARGE SCALE GENOMIC DNA]</scope>
    <source>
        <strain evidence="2">L21-Fru-AB</strain>
    </source>
</reference>
<dbReference type="InterPro" id="IPR027417">
    <property type="entry name" value="P-loop_NTPase"/>
</dbReference>
<dbReference type="Pfam" id="PF13469">
    <property type="entry name" value="Sulfotransfer_3"/>
    <property type="match status" value="1"/>
</dbReference>